<reference evidence="9" key="1">
    <citation type="submission" date="2023-07" db="EMBL/GenBank/DDBJ databases">
        <title>Sequencing the genomes of 1000 actinobacteria strains.</title>
        <authorList>
            <person name="Klenk H.-P."/>
        </authorList>
    </citation>
    <scope>NUCLEOTIDE SEQUENCE</scope>
    <source>
        <strain evidence="9">DSM 107476</strain>
    </source>
</reference>
<keyword evidence="7 9" id="KW-0413">Isomerase</keyword>
<dbReference type="EMBL" id="JAVDXZ010000001">
    <property type="protein sequence ID" value="MDR7328692.1"/>
    <property type="molecule type" value="Genomic_DNA"/>
</dbReference>
<dbReference type="CDD" id="cd07011">
    <property type="entry name" value="cupin_PMI_type_I_N"/>
    <property type="match status" value="1"/>
</dbReference>
<evidence type="ECO:0000256" key="4">
    <source>
        <dbReference type="ARBA" id="ARBA00011956"/>
    </source>
</evidence>
<keyword evidence="5" id="KW-0479">Metal-binding</keyword>
<comment type="cofactor">
    <cofactor evidence="2">
        <name>Zn(2+)</name>
        <dbReference type="ChEBI" id="CHEBI:29105"/>
    </cofactor>
</comment>
<name>A0ABU1ZWT5_9CORY</name>
<dbReference type="InterPro" id="IPR001250">
    <property type="entry name" value="Man6P_Isoase-1"/>
</dbReference>
<sequence>MQKLTPALRHYPWGSRTLLGELRGLPTPTQSPEAELWYGAHPAASSTVDGRALTTIIAEDPLAALGARVSEAYAGKLPFLVKLLAADEPLSLQAHPSAEQAQAGYDRENEAGIALDAGNRNYKDPSHKPEIIVALTDFAALAGFRPFERTRELLDALDCSALEHYLSMLSDDPAEEDSNLRVLFTTWITIPASARVALVRDVVEAAQAWLDAHPEPGWMHDALAAVVDLDDRYPGDVGVLGALLLNHIRLQPGDALYLSAGQLHAYLYGMGVEVMANSDNVLRGGLTSKHVDVPELVRVLRFESLADPGVRRDGREYDLPIDEFRLAEYSPVVDVVHRHDGPAIALCTAGRIQVDGDTMLTPGDSLWLPACGEPVHFRDADEEGATPAQLFIART</sequence>
<dbReference type="PRINTS" id="PR00714">
    <property type="entry name" value="MAN6PISMRASE"/>
</dbReference>
<dbReference type="NCBIfam" id="TIGR00218">
    <property type="entry name" value="manA"/>
    <property type="match status" value="1"/>
</dbReference>
<accession>A0ABU1ZWT5</accession>
<dbReference type="PANTHER" id="PTHR10309">
    <property type="entry name" value="MANNOSE-6-PHOSPHATE ISOMERASE"/>
    <property type="match status" value="1"/>
</dbReference>
<dbReference type="InterPro" id="IPR014710">
    <property type="entry name" value="RmlC-like_jellyroll"/>
</dbReference>
<dbReference type="Proteomes" id="UP001180840">
    <property type="component" value="Unassembled WGS sequence"/>
</dbReference>
<proteinExistence type="inferred from homology"/>
<evidence type="ECO:0000256" key="3">
    <source>
        <dbReference type="ARBA" id="ARBA00010772"/>
    </source>
</evidence>
<dbReference type="InterPro" id="IPR046457">
    <property type="entry name" value="PMI_typeI_cat"/>
</dbReference>
<evidence type="ECO:0000256" key="6">
    <source>
        <dbReference type="ARBA" id="ARBA00022833"/>
    </source>
</evidence>
<comment type="caution">
    <text evidence="9">The sequence shown here is derived from an EMBL/GenBank/DDBJ whole genome shotgun (WGS) entry which is preliminary data.</text>
</comment>
<dbReference type="EC" id="5.3.1.8" evidence="4"/>
<gene>
    <name evidence="9" type="ORF">J2S39_000368</name>
</gene>
<evidence type="ECO:0000256" key="7">
    <source>
        <dbReference type="ARBA" id="ARBA00023235"/>
    </source>
</evidence>
<dbReference type="GO" id="GO:0004476">
    <property type="term" value="F:mannose-6-phosphate isomerase activity"/>
    <property type="evidence" value="ECO:0007669"/>
    <property type="project" value="UniProtKB-EC"/>
</dbReference>
<keyword evidence="6" id="KW-0862">Zinc</keyword>
<dbReference type="InterPro" id="IPR011051">
    <property type="entry name" value="RmlC_Cupin_sf"/>
</dbReference>
<evidence type="ECO:0000259" key="8">
    <source>
        <dbReference type="Pfam" id="PF20511"/>
    </source>
</evidence>
<dbReference type="PANTHER" id="PTHR10309:SF0">
    <property type="entry name" value="MANNOSE-6-PHOSPHATE ISOMERASE"/>
    <property type="match status" value="1"/>
</dbReference>
<keyword evidence="10" id="KW-1185">Reference proteome</keyword>
<evidence type="ECO:0000256" key="2">
    <source>
        <dbReference type="ARBA" id="ARBA00001947"/>
    </source>
</evidence>
<dbReference type="Gene3D" id="2.60.120.10">
    <property type="entry name" value="Jelly Rolls"/>
    <property type="match status" value="2"/>
</dbReference>
<comment type="similarity">
    <text evidence="3">Belongs to the mannose-6-phosphate isomerase type 1 family.</text>
</comment>
<dbReference type="SUPFAM" id="SSF51182">
    <property type="entry name" value="RmlC-like cupins"/>
    <property type="match status" value="1"/>
</dbReference>
<dbReference type="InterPro" id="IPR016305">
    <property type="entry name" value="Mannose-6-P_Isomerase"/>
</dbReference>
<dbReference type="RefSeq" id="WP_290197694.1">
    <property type="nucleotide sequence ID" value="NZ_CP047654.1"/>
</dbReference>
<dbReference type="Pfam" id="PF20511">
    <property type="entry name" value="PMI_typeI_cat"/>
    <property type="match status" value="1"/>
</dbReference>
<organism evidence="9 10">
    <name type="scientific">Corynebacterium guangdongense</name>
    <dbReference type="NCBI Taxonomy" id="1783348"/>
    <lineage>
        <taxon>Bacteria</taxon>
        <taxon>Bacillati</taxon>
        <taxon>Actinomycetota</taxon>
        <taxon>Actinomycetes</taxon>
        <taxon>Mycobacteriales</taxon>
        <taxon>Corynebacteriaceae</taxon>
        <taxon>Corynebacterium</taxon>
    </lineage>
</organism>
<feature type="domain" description="Phosphomannose isomerase type I catalytic" evidence="8">
    <location>
        <begin position="1"/>
        <end position="146"/>
    </location>
</feature>
<evidence type="ECO:0000256" key="5">
    <source>
        <dbReference type="ARBA" id="ARBA00022723"/>
    </source>
</evidence>
<dbReference type="PIRSF" id="PIRSF001480">
    <property type="entry name" value="Mannose-6-phosphate_isomerase"/>
    <property type="match status" value="1"/>
</dbReference>
<dbReference type="Gene3D" id="1.10.441.10">
    <property type="entry name" value="Phosphomannose Isomerase, domain 2"/>
    <property type="match status" value="1"/>
</dbReference>
<comment type="catalytic activity">
    <reaction evidence="1">
        <text>D-mannose 6-phosphate = D-fructose 6-phosphate</text>
        <dbReference type="Rhea" id="RHEA:12356"/>
        <dbReference type="ChEBI" id="CHEBI:58735"/>
        <dbReference type="ChEBI" id="CHEBI:61527"/>
        <dbReference type="EC" id="5.3.1.8"/>
    </reaction>
</comment>
<protein>
    <recommendedName>
        <fullName evidence="4">mannose-6-phosphate isomerase</fullName>
        <ecNumber evidence="4">5.3.1.8</ecNumber>
    </recommendedName>
</protein>
<evidence type="ECO:0000313" key="10">
    <source>
        <dbReference type="Proteomes" id="UP001180840"/>
    </source>
</evidence>
<evidence type="ECO:0000313" key="9">
    <source>
        <dbReference type="EMBL" id="MDR7328692.1"/>
    </source>
</evidence>
<evidence type="ECO:0000256" key="1">
    <source>
        <dbReference type="ARBA" id="ARBA00000757"/>
    </source>
</evidence>